<dbReference type="AlphaFoldDB" id="A0A369WDG2"/>
<reference evidence="4 5" key="1">
    <citation type="submission" date="2018-07" db="EMBL/GenBank/DDBJ databases">
        <title>Motiliproteus coralliicola sp. nov., a bacterium isolated from Coral.</title>
        <authorList>
            <person name="Wang G."/>
        </authorList>
    </citation>
    <scope>NUCLEOTIDE SEQUENCE [LARGE SCALE GENOMIC DNA]</scope>
    <source>
        <strain evidence="4 5">C34</strain>
    </source>
</reference>
<comment type="caution">
    <text evidence="4">The sequence shown here is derived from an EMBL/GenBank/DDBJ whole genome shotgun (WGS) entry which is preliminary data.</text>
</comment>
<dbReference type="OrthoDB" id="6597954at2"/>
<evidence type="ECO:0000256" key="1">
    <source>
        <dbReference type="SAM" id="Coils"/>
    </source>
</evidence>
<dbReference type="RefSeq" id="WP_114696033.1">
    <property type="nucleotide sequence ID" value="NZ_QQOH01000003.1"/>
</dbReference>
<dbReference type="EMBL" id="QQOH01000003">
    <property type="protein sequence ID" value="RDE19687.1"/>
    <property type="molecule type" value="Genomic_DNA"/>
</dbReference>
<dbReference type="Proteomes" id="UP000253769">
    <property type="component" value="Unassembled WGS sequence"/>
</dbReference>
<dbReference type="CDD" id="cd01949">
    <property type="entry name" value="GGDEF"/>
    <property type="match status" value="1"/>
</dbReference>
<dbReference type="SUPFAM" id="SSF55781">
    <property type="entry name" value="GAF domain-like"/>
    <property type="match status" value="1"/>
</dbReference>
<dbReference type="SMART" id="SM00065">
    <property type="entry name" value="GAF"/>
    <property type="match status" value="1"/>
</dbReference>
<feature type="coiled-coil region" evidence="1">
    <location>
        <begin position="162"/>
        <end position="196"/>
    </location>
</feature>
<dbReference type="NCBIfam" id="TIGR00254">
    <property type="entry name" value="GGDEF"/>
    <property type="match status" value="1"/>
</dbReference>
<evidence type="ECO:0000313" key="5">
    <source>
        <dbReference type="Proteomes" id="UP000253769"/>
    </source>
</evidence>
<feature type="domain" description="GGDEF" evidence="3">
    <location>
        <begin position="231"/>
        <end position="363"/>
    </location>
</feature>
<dbReference type="Pfam" id="PF00563">
    <property type="entry name" value="EAL"/>
    <property type="match status" value="1"/>
</dbReference>
<dbReference type="SUPFAM" id="SSF141868">
    <property type="entry name" value="EAL domain-like"/>
    <property type="match status" value="1"/>
</dbReference>
<dbReference type="PANTHER" id="PTHR44757:SF2">
    <property type="entry name" value="BIOFILM ARCHITECTURE MAINTENANCE PROTEIN MBAA"/>
    <property type="match status" value="1"/>
</dbReference>
<dbReference type="InterPro" id="IPR035919">
    <property type="entry name" value="EAL_sf"/>
</dbReference>
<dbReference type="CDD" id="cd01948">
    <property type="entry name" value="EAL"/>
    <property type="match status" value="1"/>
</dbReference>
<dbReference type="InterPro" id="IPR043128">
    <property type="entry name" value="Rev_trsase/Diguanyl_cyclase"/>
</dbReference>
<sequence length="630" mass="71504">MIDTRQLAVPEQMLQHWQKTVDLIAEIAEIPASLVMRVHEQQIEVFATSHSDGNPYPVNEMANLNTGLYCETVIQTRQELLIPNALTDEDWNQNPDIELGMISYYGLPLNWPDGQPFGTLCMLDGKENHYNRRSKELLARFRETLEADLKILYQQHQLIINNQQLEQRVQQRTIELQKLNNRLASEIDRRNAAESVLEHNRRFDPLTGLPNRASLTETLGNMIQHYANSQQQLAVICLGPRNFKSVNHSYGHTIGDELLKALGQRLRSGLTIEHSVARGNGDEFLILLPCAASTDAAMQSLQQLTQRLSQAFEIDHHQISLSFNAGIAVAPSDSTEPLALLQKASAALAVAKEQDQPFCFFSQQTQAELDKRYQLESYVVDALRNEELSVHYQPVVSVQNQQVIGAEALLRWNNAQLGEVDPEQFIGIAEKTGQINEIGNFVLRSAIQQAKQWQDRLGRPFRIAINISPIQISDPRLVQQIDQLLRCYDLDPRSLELEVTEGVLLQDSYQAEIVLRQLRDLHVRVSLDDFGTGYSSLSYLQKYAFDTLKIDRSFITDSHSNAQDRELARAIIALARKLNLKVIAEGVETEQHHRFMQQENCDYGQGYWYGVPVPADTFDADYIGLSRTAH</sequence>
<organism evidence="4 5">
    <name type="scientific">Motiliproteus coralliicola</name>
    <dbReference type="NCBI Taxonomy" id="2283196"/>
    <lineage>
        <taxon>Bacteria</taxon>
        <taxon>Pseudomonadati</taxon>
        <taxon>Pseudomonadota</taxon>
        <taxon>Gammaproteobacteria</taxon>
        <taxon>Oceanospirillales</taxon>
        <taxon>Oceanospirillaceae</taxon>
        <taxon>Motiliproteus</taxon>
    </lineage>
</organism>
<keyword evidence="1" id="KW-0175">Coiled coil</keyword>
<dbReference type="Gene3D" id="3.30.70.270">
    <property type="match status" value="1"/>
</dbReference>
<dbReference type="Gene3D" id="3.30.450.40">
    <property type="match status" value="1"/>
</dbReference>
<dbReference type="SUPFAM" id="SSF55073">
    <property type="entry name" value="Nucleotide cyclase"/>
    <property type="match status" value="1"/>
</dbReference>
<dbReference type="InterPro" id="IPR029787">
    <property type="entry name" value="Nucleotide_cyclase"/>
</dbReference>
<dbReference type="Pfam" id="PF13185">
    <property type="entry name" value="GAF_2"/>
    <property type="match status" value="1"/>
</dbReference>
<dbReference type="InterPro" id="IPR000160">
    <property type="entry name" value="GGDEF_dom"/>
</dbReference>
<dbReference type="SMART" id="SM00052">
    <property type="entry name" value="EAL"/>
    <property type="match status" value="1"/>
</dbReference>
<dbReference type="Gene3D" id="3.20.20.450">
    <property type="entry name" value="EAL domain"/>
    <property type="match status" value="1"/>
</dbReference>
<dbReference type="InterPro" id="IPR052155">
    <property type="entry name" value="Biofilm_reg_signaling"/>
</dbReference>
<dbReference type="PROSITE" id="PS50887">
    <property type="entry name" value="GGDEF"/>
    <property type="match status" value="1"/>
</dbReference>
<keyword evidence="5" id="KW-1185">Reference proteome</keyword>
<dbReference type="Pfam" id="PF00990">
    <property type="entry name" value="GGDEF"/>
    <property type="match status" value="1"/>
</dbReference>
<proteinExistence type="predicted"/>
<evidence type="ECO:0000259" key="3">
    <source>
        <dbReference type="PROSITE" id="PS50887"/>
    </source>
</evidence>
<dbReference type="InterPro" id="IPR029016">
    <property type="entry name" value="GAF-like_dom_sf"/>
</dbReference>
<dbReference type="InterPro" id="IPR001633">
    <property type="entry name" value="EAL_dom"/>
</dbReference>
<accession>A0A369WDG2</accession>
<name>A0A369WDG2_9GAMM</name>
<dbReference type="SMART" id="SM00267">
    <property type="entry name" value="GGDEF"/>
    <property type="match status" value="1"/>
</dbReference>
<evidence type="ECO:0000313" key="4">
    <source>
        <dbReference type="EMBL" id="RDE19687.1"/>
    </source>
</evidence>
<dbReference type="PROSITE" id="PS50883">
    <property type="entry name" value="EAL"/>
    <property type="match status" value="1"/>
</dbReference>
<gene>
    <name evidence="4" type="ORF">DV711_12450</name>
</gene>
<evidence type="ECO:0000259" key="2">
    <source>
        <dbReference type="PROSITE" id="PS50883"/>
    </source>
</evidence>
<dbReference type="PANTHER" id="PTHR44757">
    <property type="entry name" value="DIGUANYLATE CYCLASE DGCP"/>
    <property type="match status" value="1"/>
</dbReference>
<dbReference type="InterPro" id="IPR003018">
    <property type="entry name" value="GAF"/>
</dbReference>
<feature type="domain" description="EAL" evidence="2">
    <location>
        <begin position="372"/>
        <end position="626"/>
    </location>
</feature>
<protein>
    <submittedName>
        <fullName evidence="4">EAL domain-containing protein</fullName>
    </submittedName>
</protein>